<dbReference type="Proteomes" id="UP000577362">
    <property type="component" value="Unassembled WGS sequence"/>
</dbReference>
<keyword evidence="11" id="KW-1185">Reference proteome</keyword>
<keyword evidence="3" id="KW-0547">Nucleotide-binding</keyword>
<evidence type="ECO:0000313" key="10">
    <source>
        <dbReference type="EMBL" id="MBB4019824.1"/>
    </source>
</evidence>
<evidence type="ECO:0000256" key="7">
    <source>
        <dbReference type="SAM" id="Phobius"/>
    </source>
</evidence>
<dbReference type="InterPro" id="IPR036640">
    <property type="entry name" value="ABC1_TM_sf"/>
</dbReference>
<feature type="domain" description="ABC transmembrane type-1" evidence="9">
    <location>
        <begin position="18"/>
        <end position="295"/>
    </location>
</feature>
<dbReference type="GO" id="GO:0015833">
    <property type="term" value="P:peptide transport"/>
    <property type="evidence" value="ECO:0007669"/>
    <property type="project" value="InterPro"/>
</dbReference>
<name>A0A840C2K7_9HYPH</name>
<dbReference type="InterPro" id="IPR039421">
    <property type="entry name" value="Type_1_exporter"/>
</dbReference>
<reference evidence="10 11" key="1">
    <citation type="submission" date="2020-08" db="EMBL/GenBank/DDBJ databases">
        <title>Genomic Encyclopedia of Type Strains, Phase IV (KMG-IV): sequencing the most valuable type-strain genomes for metagenomic binning, comparative biology and taxonomic classification.</title>
        <authorList>
            <person name="Goeker M."/>
        </authorList>
    </citation>
    <scope>NUCLEOTIDE SEQUENCE [LARGE SCALE GENOMIC DNA]</scope>
    <source>
        <strain evidence="10 11">DSM 103737</strain>
    </source>
</reference>
<evidence type="ECO:0000313" key="11">
    <source>
        <dbReference type="Proteomes" id="UP000577362"/>
    </source>
</evidence>
<comment type="subcellular location">
    <subcellularLocation>
        <location evidence="1">Cell membrane</location>
        <topology evidence="1">Multi-pass membrane protein</topology>
    </subcellularLocation>
</comment>
<feature type="transmembrane region" description="Helical" evidence="7">
    <location>
        <begin position="243"/>
        <end position="260"/>
    </location>
</feature>
<dbReference type="InterPro" id="IPR003593">
    <property type="entry name" value="AAA+_ATPase"/>
</dbReference>
<dbReference type="Gene3D" id="3.40.50.300">
    <property type="entry name" value="P-loop containing nucleotide triphosphate hydrolases"/>
    <property type="match status" value="1"/>
</dbReference>
<keyword evidence="2 7" id="KW-0812">Transmembrane</keyword>
<dbReference type="InterPro" id="IPR005898">
    <property type="entry name" value="Cyc_pep_transpt_SyrD/YojI"/>
</dbReference>
<dbReference type="PROSITE" id="PS50929">
    <property type="entry name" value="ABC_TM1F"/>
    <property type="match status" value="1"/>
</dbReference>
<dbReference type="PANTHER" id="PTHR24221">
    <property type="entry name" value="ATP-BINDING CASSETTE SUB-FAMILY B"/>
    <property type="match status" value="1"/>
</dbReference>
<feature type="transmembrane region" description="Helical" evidence="7">
    <location>
        <begin position="150"/>
        <end position="166"/>
    </location>
</feature>
<feature type="transmembrane region" description="Helical" evidence="7">
    <location>
        <begin position="48"/>
        <end position="67"/>
    </location>
</feature>
<evidence type="ECO:0000259" key="8">
    <source>
        <dbReference type="PROSITE" id="PS50893"/>
    </source>
</evidence>
<feature type="domain" description="ABC transporter" evidence="8">
    <location>
        <begin position="329"/>
        <end position="554"/>
    </location>
</feature>
<dbReference type="GO" id="GO:1904680">
    <property type="term" value="F:peptide transmembrane transporter activity"/>
    <property type="evidence" value="ECO:0007669"/>
    <property type="project" value="InterPro"/>
</dbReference>
<dbReference type="PANTHER" id="PTHR24221:SF654">
    <property type="entry name" value="ATP-BINDING CASSETTE SUB-FAMILY B MEMBER 6"/>
    <property type="match status" value="1"/>
</dbReference>
<dbReference type="NCBIfam" id="TIGR01194">
    <property type="entry name" value="cyc_pep_trnsptr"/>
    <property type="match status" value="1"/>
</dbReference>
<dbReference type="EMBL" id="JACIEN010000009">
    <property type="protein sequence ID" value="MBB4019824.1"/>
    <property type="molecule type" value="Genomic_DNA"/>
</dbReference>
<evidence type="ECO:0000256" key="5">
    <source>
        <dbReference type="ARBA" id="ARBA00022989"/>
    </source>
</evidence>
<evidence type="ECO:0000256" key="6">
    <source>
        <dbReference type="ARBA" id="ARBA00023136"/>
    </source>
</evidence>
<dbReference type="GO" id="GO:0016887">
    <property type="term" value="F:ATP hydrolysis activity"/>
    <property type="evidence" value="ECO:0007669"/>
    <property type="project" value="InterPro"/>
</dbReference>
<keyword evidence="6 7" id="KW-0472">Membrane</keyword>
<dbReference type="SUPFAM" id="SSF90123">
    <property type="entry name" value="ABC transporter transmembrane region"/>
    <property type="match status" value="1"/>
</dbReference>
<accession>A0A840C2K7</accession>
<dbReference type="GO" id="GO:0005886">
    <property type="term" value="C:plasma membrane"/>
    <property type="evidence" value="ECO:0007669"/>
    <property type="project" value="UniProtKB-SubCell"/>
</dbReference>
<evidence type="ECO:0000256" key="2">
    <source>
        <dbReference type="ARBA" id="ARBA00022692"/>
    </source>
</evidence>
<evidence type="ECO:0000256" key="4">
    <source>
        <dbReference type="ARBA" id="ARBA00022840"/>
    </source>
</evidence>
<sequence>MKFFRLLYEEAGEGRLQLLIISLVPGIAMALVIAVVSTVTDYEQSEGLQWQLLAFFVLGCAVVLFTMNRALNAMTAIVAGYLSRMRIHIADQVRSLNLSAFENIGIVRIRNAVGHDLQTVEETAPAVVGLIYFTMQLIVSAIYIGYLSPTAFAVTMVFLAGAVYFYRRSYADAENLWRRASAGEAAFHKSFEHLLGGFKEVKLNSSRSEDLYANYIVARSELVEDLRIRSGRRFNHGQSISDVFFYALMGAMVFAIPHYVTDLSVPGKIITVIVFSSGAITSIVRTLPMVSRANLAVESLEALDEEFARRVKEAEKPVITEPASLGSGLTMRRLAYRYDARDGERGFSVGPCDLDIDAGELVFIVGGNGSGKSTFVKLMTRLYEPSDGVLLWDGAAVANGNVEAYRSLFSVIFTDFHLFDRLYGIDDIDPARVHALLKDMQLADKVAFRNGRFSTTDLSTGQRKRLAMIVALLEERPVCVFDEWAADQDPDFRRSYYEALLPRLKAEGRTVIAITHDDRYFHLADKLVWMEEGRIVRVDAPQRALADADDGPPLHP</sequence>
<dbReference type="SUPFAM" id="SSF52540">
    <property type="entry name" value="P-loop containing nucleoside triphosphate hydrolases"/>
    <property type="match status" value="1"/>
</dbReference>
<dbReference type="PROSITE" id="PS50893">
    <property type="entry name" value="ABC_TRANSPORTER_2"/>
    <property type="match status" value="1"/>
</dbReference>
<dbReference type="Pfam" id="PF00005">
    <property type="entry name" value="ABC_tran"/>
    <property type="match status" value="1"/>
</dbReference>
<organism evidence="10 11">
    <name type="scientific">Chelatococcus caeni</name>
    <dbReference type="NCBI Taxonomy" id="1348468"/>
    <lineage>
        <taxon>Bacteria</taxon>
        <taxon>Pseudomonadati</taxon>
        <taxon>Pseudomonadota</taxon>
        <taxon>Alphaproteobacteria</taxon>
        <taxon>Hyphomicrobiales</taxon>
        <taxon>Chelatococcaceae</taxon>
        <taxon>Chelatococcus</taxon>
    </lineage>
</organism>
<dbReference type="AlphaFoldDB" id="A0A840C2K7"/>
<evidence type="ECO:0000256" key="3">
    <source>
        <dbReference type="ARBA" id="ARBA00022741"/>
    </source>
</evidence>
<evidence type="ECO:0000256" key="1">
    <source>
        <dbReference type="ARBA" id="ARBA00004651"/>
    </source>
</evidence>
<dbReference type="SMART" id="SM00382">
    <property type="entry name" value="AAA"/>
    <property type="match status" value="1"/>
</dbReference>
<keyword evidence="5 7" id="KW-1133">Transmembrane helix</keyword>
<dbReference type="RefSeq" id="WP_183318662.1">
    <property type="nucleotide sequence ID" value="NZ_JACIEN010000009.1"/>
</dbReference>
<dbReference type="InterPro" id="IPR003439">
    <property type="entry name" value="ABC_transporter-like_ATP-bd"/>
</dbReference>
<feature type="transmembrane region" description="Helical" evidence="7">
    <location>
        <begin position="16"/>
        <end position="36"/>
    </location>
</feature>
<gene>
    <name evidence="10" type="ORF">GGR16_004884</name>
</gene>
<comment type="caution">
    <text evidence="10">The sequence shown here is derived from an EMBL/GenBank/DDBJ whole genome shotgun (WGS) entry which is preliminary data.</text>
</comment>
<keyword evidence="4 10" id="KW-0067">ATP-binding</keyword>
<protein>
    <submittedName>
        <fullName evidence="10">Putative ATP-binding cassette transporter</fullName>
    </submittedName>
</protein>
<dbReference type="GO" id="GO:0140359">
    <property type="term" value="F:ABC-type transporter activity"/>
    <property type="evidence" value="ECO:0007669"/>
    <property type="project" value="InterPro"/>
</dbReference>
<dbReference type="InterPro" id="IPR011527">
    <property type="entry name" value="ABC1_TM_dom"/>
</dbReference>
<dbReference type="Gene3D" id="1.20.1560.10">
    <property type="entry name" value="ABC transporter type 1, transmembrane domain"/>
    <property type="match status" value="1"/>
</dbReference>
<evidence type="ECO:0000259" key="9">
    <source>
        <dbReference type="PROSITE" id="PS50929"/>
    </source>
</evidence>
<feature type="transmembrane region" description="Helical" evidence="7">
    <location>
        <begin position="124"/>
        <end position="144"/>
    </location>
</feature>
<dbReference type="InterPro" id="IPR027417">
    <property type="entry name" value="P-loop_NTPase"/>
</dbReference>
<dbReference type="GO" id="GO:0005524">
    <property type="term" value="F:ATP binding"/>
    <property type="evidence" value="ECO:0007669"/>
    <property type="project" value="UniProtKB-KW"/>
</dbReference>
<proteinExistence type="predicted"/>